<dbReference type="SUPFAM" id="SSF57424">
    <property type="entry name" value="LDL receptor-like module"/>
    <property type="match status" value="2"/>
</dbReference>
<dbReference type="GeneID" id="100369353"/>
<gene>
    <name evidence="11" type="primary">LOC100369353</name>
</gene>
<evidence type="ECO:0000256" key="3">
    <source>
        <dbReference type="ARBA" id="ARBA00022692"/>
    </source>
</evidence>
<keyword evidence="4" id="KW-0677">Repeat</keyword>
<dbReference type="InterPro" id="IPR036055">
    <property type="entry name" value="LDL_receptor-like_sf"/>
</dbReference>
<evidence type="ECO:0000313" key="10">
    <source>
        <dbReference type="Proteomes" id="UP000694865"/>
    </source>
</evidence>
<dbReference type="PROSITE" id="PS01209">
    <property type="entry name" value="LDLRA_1"/>
    <property type="match status" value="2"/>
</dbReference>
<dbReference type="PRINTS" id="PR00261">
    <property type="entry name" value="LDLRECEPTOR"/>
</dbReference>
<dbReference type="Pfam" id="PF00057">
    <property type="entry name" value="Ldl_recept_a"/>
    <property type="match status" value="2"/>
</dbReference>
<dbReference type="Proteomes" id="UP000694865">
    <property type="component" value="Unplaced"/>
</dbReference>
<name>A0ABM0H1V1_SACKO</name>
<dbReference type="CDD" id="cd00112">
    <property type="entry name" value="LDLa"/>
    <property type="match status" value="2"/>
</dbReference>
<keyword evidence="10" id="KW-1185">Reference proteome</keyword>
<evidence type="ECO:0000256" key="9">
    <source>
        <dbReference type="SAM" id="SignalP"/>
    </source>
</evidence>
<protein>
    <submittedName>
        <fullName evidence="11">Low-density lipoprotein receptor-related protein-like</fullName>
    </submittedName>
</protein>
<reference evidence="11" key="1">
    <citation type="submission" date="2025-08" db="UniProtKB">
        <authorList>
            <consortium name="RefSeq"/>
        </authorList>
    </citation>
    <scope>IDENTIFICATION</scope>
    <source>
        <tissue evidence="11">Testes</tissue>
    </source>
</reference>
<dbReference type="PROSITE" id="PS50068">
    <property type="entry name" value="LDLRA_2"/>
    <property type="match status" value="2"/>
</dbReference>
<dbReference type="PANTHER" id="PTHR24270">
    <property type="entry name" value="LOW-DENSITY LIPOPROTEIN RECEPTOR-RELATED"/>
    <property type="match status" value="1"/>
</dbReference>
<keyword evidence="6" id="KW-0472">Membrane</keyword>
<comment type="caution">
    <text evidence="8">Lacks conserved residue(s) required for the propagation of feature annotation.</text>
</comment>
<dbReference type="InterPro" id="IPR050685">
    <property type="entry name" value="LDLR"/>
</dbReference>
<keyword evidence="3" id="KW-0812">Transmembrane</keyword>
<evidence type="ECO:0000256" key="4">
    <source>
        <dbReference type="ARBA" id="ARBA00022737"/>
    </source>
</evidence>
<feature type="disulfide bond" evidence="8">
    <location>
        <begin position="101"/>
        <end position="119"/>
    </location>
</feature>
<evidence type="ECO:0000256" key="7">
    <source>
        <dbReference type="ARBA" id="ARBA00023157"/>
    </source>
</evidence>
<comment type="subcellular location">
    <subcellularLocation>
        <location evidence="2">Endomembrane system</location>
    </subcellularLocation>
    <subcellularLocation>
        <location evidence="1">Membrane</location>
        <topology evidence="1">Single-pass membrane protein</topology>
    </subcellularLocation>
</comment>
<evidence type="ECO:0000256" key="5">
    <source>
        <dbReference type="ARBA" id="ARBA00022989"/>
    </source>
</evidence>
<feature type="chain" id="PRO_5046372572" evidence="9">
    <location>
        <begin position="19"/>
        <end position="150"/>
    </location>
</feature>
<keyword evidence="5" id="KW-1133">Transmembrane helix</keyword>
<evidence type="ECO:0000313" key="11">
    <source>
        <dbReference type="RefSeq" id="XP_002742358.1"/>
    </source>
</evidence>
<organism evidence="10 11">
    <name type="scientific">Saccoglossus kowalevskii</name>
    <name type="common">Acorn worm</name>
    <dbReference type="NCBI Taxonomy" id="10224"/>
    <lineage>
        <taxon>Eukaryota</taxon>
        <taxon>Metazoa</taxon>
        <taxon>Hemichordata</taxon>
        <taxon>Enteropneusta</taxon>
        <taxon>Harrimaniidae</taxon>
        <taxon>Saccoglossus</taxon>
    </lineage>
</organism>
<dbReference type="InterPro" id="IPR002172">
    <property type="entry name" value="LDrepeatLR_classA_rpt"/>
</dbReference>
<dbReference type="RefSeq" id="XP_002742358.1">
    <property type="nucleotide sequence ID" value="XM_002742312.2"/>
</dbReference>
<proteinExistence type="predicted"/>
<dbReference type="InterPro" id="IPR023415">
    <property type="entry name" value="LDLR_class-A_CS"/>
</dbReference>
<dbReference type="PROSITE" id="PS51257">
    <property type="entry name" value="PROKAR_LIPOPROTEIN"/>
    <property type="match status" value="1"/>
</dbReference>
<dbReference type="Gene3D" id="4.10.400.10">
    <property type="entry name" value="Low-density Lipoprotein Receptor"/>
    <property type="match status" value="2"/>
</dbReference>
<evidence type="ECO:0000256" key="2">
    <source>
        <dbReference type="ARBA" id="ARBA00004308"/>
    </source>
</evidence>
<feature type="disulfide bond" evidence="8">
    <location>
        <begin position="113"/>
        <end position="128"/>
    </location>
</feature>
<sequence>MKSILCAVVILYITLVSCTIPDIYMTCEKYESKGLSQFLGEPFRCTNFKDPLRECLEPRLVCDSRVDCEDGSDEDAIICKAEHQEYCAEGFENKAINGWKCADDMCVEECRLCNGVKDCVDGSDELDCTKINLDNCTMYHVSPQRGVILD</sequence>
<evidence type="ECO:0000256" key="8">
    <source>
        <dbReference type="PROSITE-ProRule" id="PRU00124"/>
    </source>
</evidence>
<accession>A0ABM0H1V1</accession>
<keyword evidence="7 8" id="KW-1015">Disulfide bond</keyword>
<dbReference type="SMART" id="SM00192">
    <property type="entry name" value="LDLa"/>
    <property type="match status" value="2"/>
</dbReference>
<evidence type="ECO:0000256" key="6">
    <source>
        <dbReference type="ARBA" id="ARBA00023136"/>
    </source>
</evidence>
<feature type="signal peptide" evidence="9">
    <location>
        <begin position="1"/>
        <end position="18"/>
    </location>
</feature>
<evidence type="ECO:0000256" key="1">
    <source>
        <dbReference type="ARBA" id="ARBA00004167"/>
    </source>
</evidence>
<keyword evidence="9" id="KW-0732">Signal</keyword>